<dbReference type="EMBL" id="QPMK01000003">
    <property type="protein sequence ID" value="RDD67104.1"/>
    <property type="molecule type" value="Genomic_DNA"/>
</dbReference>
<dbReference type="OrthoDB" id="193051at2"/>
<feature type="transmembrane region" description="Helical" evidence="1">
    <location>
        <begin position="134"/>
        <end position="159"/>
    </location>
</feature>
<organism evidence="2 3">
    <name type="scientific">Thalassococcus profundi</name>
    <dbReference type="NCBI Taxonomy" id="2282382"/>
    <lineage>
        <taxon>Bacteria</taxon>
        <taxon>Pseudomonadati</taxon>
        <taxon>Pseudomonadota</taxon>
        <taxon>Alphaproteobacteria</taxon>
        <taxon>Rhodobacterales</taxon>
        <taxon>Roseobacteraceae</taxon>
        <taxon>Thalassococcus</taxon>
    </lineage>
</organism>
<keyword evidence="1" id="KW-1133">Transmembrane helix</keyword>
<comment type="caution">
    <text evidence="2">The sequence shown here is derived from an EMBL/GenBank/DDBJ whole genome shotgun (WGS) entry which is preliminary data.</text>
</comment>
<gene>
    <name evidence="2" type="ORF">DU478_05010</name>
</gene>
<evidence type="ECO:0000256" key="1">
    <source>
        <dbReference type="SAM" id="Phobius"/>
    </source>
</evidence>
<accession>A0A369TQV0</accession>
<keyword evidence="1" id="KW-0812">Transmembrane</keyword>
<reference evidence="2 3" key="1">
    <citation type="submission" date="2018-07" db="EMBL/GenBank/DDBJ databases">
        <title>Thalassococcus profundi sp. nov., a marine bacterium isolated from deep seawater of Okinawa Trough.</title>
        <authorList>
            <person name="Yu M."/>
        </authorList>
    </citation>
    <scope>NUCLEOTIDE SEQUENCE [LARGE SCALE GENOMIC DNA]</scope>
    <source>
        <strain evidence="2 3">WRAS1</strain>
    </source>
</reference>
<protein>
    <submittedName>
        <fullName evidence="2">DUF2937 family protein</fullName>
    </submittedName>
</protein>
<sequence>MILRVLTLAAGLTGAIGLSQFPAFSQQYQQRLGGAVDELTRVVAQFDRDAASVGLDRASALSELDSGGAFGAARAASMSQTIARHVRLQADLAALEGAGPFMRARLAGHLGDRDIAARAWEAFEPSVPATFEGAVFAGTGFVGGWALVSMLAGLLGGLIRRPVRRLSRQPAMAARNS</sequence>
<dbReference type="RefSeq" id="WP_114509852.1">
    <property type="nucleotide sequence ID" value="NZ_QPMK01000003.1"/>
</dbReference>
<dbReference type="AlphaFoldDB" id="A0A369TQV0"/>
<keyword evidence="3" id="KW-1185">Reference proteome</keyword>
<dbReference type="InterPro" id="IPR022584">
    <property type="entry name" value="DUF2937"/>
</dbReference>
<evidence type="ECO:0000313" key="3">
    <source>
        <dbReference type="Proteomes" id="UP000253977"/>
    </source>
</evidence>
<dbReference type="Proteomes" id="UP000253977">
    <property type="component" value="Unassembled WGS sequence"/>
</dbReference>
<keyword evidence="1" id="KW-0472">Membrane</keyword>
<dbReference type="Pfam" id="PF11157">
    <property type="entry name" value="DUF2937"/>
    <property type="match status" value="1"/>
</dbReference>
<evidence type="ECO:0000313" key="2">
    <source>
        <dbReference type="EMBL" id="RDD67104.1"/>
    </source>
</evidence>
<name>A0A369TQV0_9RHOB</name>
<proteinExistence type="predicted"/>